<evidence type="ECO:0000313" key="3">
    <source>
        <dbReference type="Proteomes" id="UP000009097"/>
    </source>
</evidence>
<dbReference type="InterPro" id="IPR022036">
    <property type="entry name" value="DUF3605"/>
</dbReference>
<dbReference type="PANTHER" id="PTHR35020">
    <property type="entry name" value="N-ACETYLGLUCOSAMINE-INDUCED PROTEIN 1"/>
    <property type="match status" value="1"/>
</dbReference>
<dbReference type="GeneID" id="28942841"/>
<dbReference type="GO" id="GO:0006044">
    <property type="term" value="P:N-acetylglucosamine metabolic process"/>
    <property type="evidence" value="ECO:0007669"/>
    <property type="project" value="TreeGrafter"/>
</dbReference>
<dbReference type="OrthoDB" id="10053431at2759"/>
<dbReference type="KEGG" id="fox:FOXG_00535"/>
<dbReference type="Proteomes" id="UP000009097">
    <property type="component" value="Unassembled WGS sequence"/>
</dbReference>
<dbReference type="GO" id="GO:0005737">
    <property type="term" value="C:cytoplasm"/>
    <property type="evidence" value="ECO:0007669"/>
    <property type="project" value="TreeGrafter"/>
</dbReference>
<dbReference type="RefSeq" id="XP_018232580.1">
    <property type="nucleotide sequence ID" value="XM_018376936.1"/>
</dbReference>
<protein>
    <submittedName>
        <fullName evidence="2">Uncharacterized protein</fullName>
    </submittedName>
</protein>
<proteinExistence type="predicted"/>
<name>A0A0J9U6H3_FUSO4</name>
<reference evidence="2" key="1">
    <citation type="submission" date="2007-04" db="EMBL/GenBank/DDBJ databases">
        <authorList>
            <consortium name="The Broad Institute Genome Sequencing Platform"/>
            <person name="Birren B."/>
            <person name="Lander E."/>
            <person name="Galagan J."/>
            <person name="Nusbaum C."/>
            <person name="Devon K."/>
            <person name="Ma L.-J."/>
            <person name="Jaffe D."/>
            <person name="Butler J."/>
            <person name="Alvarez P."/>
            <person name="Gnerre S."/>
            <person name="Grabherr M."/>
            <person name="Kleber M."/>
            <person name="Mauceli E."/>
            <person name="Brockman W."/>
            <person name="MacCallum I.A."/>
            <person name="Young S."/>
            <person name="LaButti K."/>
            <person name="DeCaprio D."/>
            <person name="Crawford M."/>
            <person name="Koehrsen M."/>
            <person name="Engels R."/>
            <person name="Montgomery P."/>
            <person name="Pearson M."/>
            <person name="Howarth C."/>
            <person name="Larson L."/>
            <person name="White J."/>
            <person name="O'Leary S."/>
            <person name="Kodira C."/>
            <person name="Zeng Q."/>
            <person name="Yandava C."/>
            <person name="Alvarado L."/>
            <person name="Kistler C."/>
            <person name="Shim W.-B."/>
            <person name="Kang S."/>
            <person name="Woloshuk C."/>
        </authorList>
    </citation>
    <scope>NUCLEOTIDE SEQUENCE</scope>
    <source>
        <strain evidence="2">4287</strain>
    </source>
</reference>
<evidence type="ECO:0000256" key="1">
    <source>
        <dbReference type="SAM" id="MobiDB-lite"/>
    </source>
</evidence>
<accession>A0A0J9U6H3</accession>
<dbReference type="Pfam" id="PF12239">
    <property type="entry name" value="DUF3605"/>
    <property type="match status" value="1"/>
</dbReference>
<feature type="region of interest" description="Disordered" evidence="1">
    <location>
        <begin position="202"/>
        <end position="225"/>
    </location>
</feature>
<gene>
    <name evidence="2" type="ORF">FOXG_00535</name>
</gene>
<dbReference type="PANTHER" id="PTHR35020:SF4">
    <property type="entry name" value="N-ACETYLGLUCOSAMINE-INDUCED PROTEIN 1"/>
    <property type="match status" value="1"/>
</dbReference>
<dbReference type="VEuPathDB" id="FungiDB:FOXG_00535"/>
<dbReference type="AlphaFoldDB" id="A0A0J9U6H3"/>
<reference evidence="2" key="2">
    <citation type="journal article" date="2010" name="Nature">
        <title>Comparative genomics reveals mobile pathogenicity chromosomes in Fusarium.</title>
        <authorList>
            <person name="Ma L.J."/>
            <person name="van der Does H.C."/>
            <person name="Borkovich K.A."/>
            <person name="Coleman J.J."/>
            <person name="Daboussi M.J."/>
            <person name="Di Pietro A."/>
            <person name="Dufresne M."/>
            <person name="Freitag M."/>
            <person name="Grabherr M."/>
            <person name="Henrissat B."/>
            <person name="Houterman P.M."/>
            <person name="Kang S."/>
            <person name="Shim W.B."/>
            <person name="Woloshuk C."/>
            <person name="Xie X."/>
            <person name="Xu J.R."/>
            <person name="Antoniw J."/>
            <person name="Baker S.E."/>
            <person name="Bluhm B.H."/>
            <person name="Breakspear A."/>
            <person name="Brown D.W."/>
            <person name="Butchko R.A."/>
            <person name="Chapman S."/>
            <person name="Coulson R."/>
            <person name="Coutinho P.M."/>
            <person name="Danchin E.G."/>
            <person name="Diener A."/>
            <person name="Gale L.R."/>
            <person name="Gardiner D.M."/>
            <person name="Goff S."/>
            <person name="Hammond-Kosack K.E."/>
            <person name="Hilburn K."/>
            <person name="Hua-Van A."/>
            <person name="Jonkers W."/>
            <person name="Kazan K."/>
            <person name="Kodira C.D."/>
            <person name="Koehrsen M."/>
            <person name="Kumar L."/>
            <person name="Lee Y.H."/>
            <person name="Li L."/>
            <person name="Manners J.M."/>
            <person name="Miranda-Saavedra D."/>
            <person name="Mukherjee M."/>
            <person name="Park G."/>
            <person name="Park J."/>
            <person name="Park S.Y."/>
            <person name="Proctor R.H."/>
            <person name="Regev A."/>
            <person name="Ruiz-Roldan M.C."/>
            <person name="Sain D."/>
            <person name="Sakthikumar S."/>
            <person name="Sykes S."/>
            <person name="Schwartz D.C."/>
            <person name="Turgeon B.G."/>
            <person name="Wapinski I."/>
            <person name="Yoder O."/>
            <person name="Young S."/>
            <person name="Zeng Q."/>
            <person name="Zhou S."/>
            <person name="Galagan J."/>
            <person name="Cuomo C.A."/>
            <person name="Kistler H.C."/>
            <person name="Rep M."/>
        </authorList>
    </citation>
    <scope>NUCLEOTIDE SEQUENCE [LARGE SCALE GENOMIC DNA]</scope>
    <source>
        <strain evidence="2">4287</strain>
    </source>
</reference>
<evidence type="ECO:0000313" key="2">
    <source>
        <dbReference type="EMBL" id="KNA94534.1"/>
    </source>
</evidence>
<organism evidence="2 3">
    <name type="scientific">Fusarium oxysporum f. sp. lycopersici (strain 4287 / CBS 123668 / FGSC 9935 / NRRL 34936)</name>
    <name type="common">Fusarium vascular wilt of tomato</name>
    <dbReference type="NCBI Taxonomy" id="426428"/>
    <lineage>
        <taxon>Eukaryota</taxon>
        <taxon>Fungi</taxon>
        <taxon>Dikarya</taxon>
        <taxon>Ascomycota</taxon>
        <taxon>Pezizomycotina</taxon>
        <taxon>Sordariomycetes</taxon>
        <taxon>Hypocreomycetidae</taxon>
        <taxon>Hypocreales</taxon>
        <taxon>Nectriaceae</taxon>
        <taxon>Fusarium</taxon>
        <taxon>Fusarium oxysporum species complex</taxon>
    </lineage>
</organism>
<dbReference type="EMBL" id="DS231696">
    <property type="protein sequence ID" value="KNA94534.1"/>
    <property type="molecule type" value="Genomic_DNA"/>
</dbReference>
<sequence length="225" mass="26164">MGSTETVPFWNMNIPKDQRTEECPDFLQGLHKKDQGILSTPDQEYHIFSWAEVRDIIQTNRLEKFKRVPSELRRYKAFTFYLKQKYGSIANFIHEHRLGWSTPLTPRGAPFEFEDDYKILWNDAPYGVDPRIAHLVVWTKFDLVEDPATGDLTDKARKEIDDFVTKTFRAHIPEENELAFFAIGQYRAALSRHALQPRSRLCTEGHEGRRSTGRNGGLQVSVESY</sequence>